<accession>A0A131Y910</accession>
<evidence type="ECO:0000313" key="1">
    <source>
        <dbReference type="EMBL" id="JAP74985.1"/>
    </source>
</evidence>
<dbReference type="AlphaFoldDB" id="A0A131Y910"/>
<proteinExistence type="evidence at transcript level"/>
<organism evidence="1">
    <name type="scientific">Ixodes ricinus</name>
    <name type="common">Common tick</name>
    <name type="synonym">Acarus ricinus</name>
    <dbReference type="NCBI Taxonomy" id="34613"/>
    <lineage>
        <taxon>Eukaryota</taxon>
        <taxon>Metazoa</taxon>
        <taxon>Ecdysozoa</taxon>
        <taxon>Arthropoda</taxon>
        <taxon>Chelicerata</taxon>
        <taxon>Arachnida</taxon>
        <taxon>Acari</taxon>
        <taxon>Parasitiformes</taxon>
        <taxon>Ixodida</taxon>
        <taxon>Ixodoidea</taxon>
        <taxon>Ixodidae</taxon>
        <taxon>Ixodinae</taxon>
        <taxon>Ixodes</taxon>
    </lineage>
</organism>
<protein>
    <submittedName>
        <fullName evidence="1">Uncharacterized protein</fullName>
    </submittedName>
</protein>
<sequence length="179" mass="20198">MSVHEHAVGAVVVGGPWRRRLWPHRSRRQTPSRVGPGTLLLRPAAPRRQPLHRRQQLLDYGRVRGDFVDERVAMGQKLELHVALAQQVLVFVQPLFRSGQLRFQLRDSTVLGVANVSNPGLHRFVLLDERFGLFLDRAFEFSHLDVKQLQVVVGFFNAASGWARTNLGLEHGRPPGPGL</sequence>
<dbReference type="EMBL" id="GEFM01000811">
    <property type="protein sequence ID" value="JAP74985.1"/>
    <property type="molecule type" value="mRNA"/>
</dbReference>
<reference evidence="1" key="1">
    <citation type="submission" date="2016-02" db="EMBL/GenBank/DDBJ databases">
        <title>RNAseq analyses of the midgut from blood- or serum-fed Ixodes ricinus ticks.</title>
        <authorList>
            <person name="Perner J."/>
            <person name="Provaznik J."/>
            <person name="Schrenkova J."/>
            <person name="Urbanova V."/>
            <person name="Ribeiro J.M."/>
            <person name="Kopacek P."/>
        </authorList>
    </citation>
    <scope>NUCLEOTIDE SEQUENCE</scope>
    <source>
        <tissue evidence="1">Gut</tissue>
    </source>
</reference>
<name>A0A131Y910_IXORI</name>